<dbReference type="PROSITE" id="PS51318">
    <property type="entry name" value="TAT"/>
    <property type="match status" value="1"/>
</dbReference>
<feature type="region of interest" description="Disordered" evidence="1">
    <location>
        <begin position="27"/>
        <end position="84"/>
    </location>
</feature>
<sequence length="370" mass="41380">MVPEPTRPVDRRRLLAAIGAGSALTIAGCLGEEETDAETDDGPREEDESEGEADDGDEDEAAELTSLEPGPDGQSLSEEDLASLVADFDDQPMNDDQHEIEGEDRSYTPRHVWKWVSDETLIGLHFDEPNPEEATALDYITIGKKGVFTEESQPDEEFTHFHQHTADGWEAGHGGETGDEGYWLTHIAVREIEYPFHDEPIEPMVDYGFMPTPPEDGSDGHDTDWDAPGGGEGGLSDEQRDELVDVFDDEWANDAQQEANGYTPSHVWKFVGDDVLVFLHFDEPNPEEANDLIYFGIGVRGQFLDDDRPQSDDFTHFHLWEADSWEAGHGGQDPDQHGFWLVHHAVRPLEMPWGDVEVGIDREFMPTPPE</sequence>
<proteinExistence type="predicted"/>
<organism evidence="2 3">
    <name type="scientific">Natrialba swarupiae</name>
    <dbReference type="NCBI Taxonomy" id="2448032"/>
    <lineage>
        <taxon>Archaea</taxon>
        <taxon>Methanobacteriati</taxon>
        <taxon>Methanobacteriota</taxon>
        <taxon>Stenosarchaea group</taxon>
        <taxon>Halobacteria</taxon>
        <taxon>Halobacteriales</taxon>
        <taxon>Natrialbaceae</taxon>
        <taxon>Natrialba</taxon>
    </lineage>
</organism>
<feature type="compositionally biased region" description="Acidic residues" evidence="1">
    <location>
        <begin position="31"/>
        <end position="62"/>
    </location>
</feature>
<evidence type="ECO:0000256" key="1">
    <source>
        <dbReference type="SAM" id="MobiDB-lite"/>
    </source>
</evidence>
<name>A0A5D5AN01_9EURY</name>
<feature type="region of interest" description="Disordered" evidence="1">
    <location>
        <begin position="211"/>
        <end position="237"/>
    </location>
</feature>
<dbReference type="InterPro" id="IPR006311">
    <property type="entry name" value="TAT_signal"/>
</dbReference>
<keyword evidence="3" id="KW-1185">Reference proteome</keyword>
<evidence type="ECO:0000313" key="3">
    <source>
        <dbReference type="Proteomes" id="UP000324104"/>
    </source>
</evidence>
<protein>
    <submittedName>
        <fullName evidence="2">Uncharacterized protein</fullName>
    </submittedName>
</protein>
<dbReference type="RefSeq" id="WP_149081015.1">
    <property type="nucleotide sequence ID" value="NZ_VTAW01000008.1"/>
</dbReference>
<gene>
    <name evidence="2" type="ORF">FYC77_08190</name>
</gene>
<dbReference type="Proteomes" id="UP000324104">
    <property type="component" value="Unassembled WGS sequence"/>
</dbReference>
<dbReference type="EMBL" id="VTAW01000008">
    <property type="protein sequence ID" value="TYT62464.1"/>
    <property type="molecule type" value="Genomic_DNA"/>
</dbReference>
<reference evidence="2 3" key="1">
    <citation type="submission" date="2019-08" db="EMBL/GenBank/DDBJ databases">
        <title>Archaea genome.</title>
        <authorList>
            <person name="Kajale S."/>
            <person name="Shouche Y."/>
            <person name="Deshpande N."/>
            <person name="Sharma A."/>
        </authorList>
    </citation>
    <scope>NUCLEOTIDE SEQUENCE [LARGE SCALE GENOMIC DNA]</scope>
    <source>
        <strain evidence="2 3">ESP3B_9</strain>
    </source>
</reference>
<dbReference type="AlphaFoldDB" id="A0A5D5AN01"/>
<evidence type="ECO:0000313" key="2">
    <source>
        <dbReference type="EMBL" id="TYT62464.1"/>
    </source>
</evidence>
<accession>A0A5D5AN01</accession>
<dbReference type="PROSITE" id="PS51257">
    <property type="entry name" value="PROKAR_LIPOPROTEIN"/>
    <property type="match status" value="1"/>
</dbReference>
<comment type="caution">
    <text evidence="2">The sequence shown here is derived from an EMBL/GenBank/DDBJ whole genome shotgun (WGS) entry which is preliminary data.</text>
</comment>